<dbReference type="EMBL" id="JAINUG010000220">
    <property type="protein sequence ID" value="KAJ8386913.1"/>
    <property type="molecule type" value="Genomic_DNA"/>
</dbReference>
<protein>
    <submittedName>
        <fullName evidence="2">Uncharacterized protein</fullName>
    </submittedName>
</protein>
<dbReference type="AlphaFoldDB" id="A0AAD7RMU0"/>
<evidence type="ECO:0000313" key="3">
    <source>
        <dbReference type="Proteomes" id="UP001221898"/>
    </source>
</evidence>
<feature type="region of interest" description="Disordered" evidence="1">
    <location>
        <begin position="92"/>
        <end position="157"/>
    </location>
</feature>
<evidence type="ECO:0000256" key="1">
    <source>
        <dbReference type="SAM" id="MobiDB-lite"/>
    </source>
</evidence>
<dbReference type="Proteomes" id="UP001221898">
    <property type="component" value="Unassembled WGS sequence"/>
</dbReference>
<feature type="compositionally biased region" description="Low complexity" evidence="1">
    <location>
        <begin position="126"/>
        <end position="137"/>
    </location>
</feature>
<proteinExistence type="predicted"/>
<accession>A0AAD7RMU0</accession>
<keyword evidence="3" id="KW-1185">Reference proteome</keyword>
<feature type="compositionally biased region" description="Basic residues" evidence="1">
    <location>
        <begin position="105"/>
        <end position="114"/>
    </location>
</feature>
<organism evidence="2 3">
    <name type="scientific">Aldrovandia affinis</name>
    <dbReference type="NCBI Taxonomy" id="143900"/>
    <lineage>
        <taxon>Eukaryota</taxon>
        <taxon>Metazoa</taxon>
        <taxon>Chordata</taxon>
        <taxon>Craniata</taxon>
        <taxon>Vertebrata</taxon>
        <taxon>Euteleostomi</taxon>
        <taxon>Actinopterygii</taxon>
        <taxon>Neopterygii</taxon>
        <taxon>Teleostei</taxon>
        <taxon>Notacanthiformes</taxon>
        <taxon>Halosauridae</taxon>
        <taxon>Aldrovandia</taxon>
    </lineage>
</organism>
<feature type="region of interest" description="Disordered" evidence="1">
    <location>
        <begin position="1"/>
        <end position="28"/>
    </location>
</feature>
<comment type="caution">
    <text evidence="2">The sequence shown here is derived from an EMBL/GenBank/DDBJ whole genome shotgun (WGS) entry which is preliminary data.</text>
</comment>
<feature type="compositionally biased region" description="Basic and acidic residues" evidence="1">
    <location>
        <begin position="1"/>
        <end position="12"/>
    </location>
</feature>
<evidence type="ECO:0000313" key="2">
    <source>
        <dbReference type="EMBL" id="KAJ8386913.1"/>
    </source>
</evidence>
<sequence>MGDGAGRSRDNGLKQISGGKLGRDGRRGASEGDIYTTLWRVPPDEMDLGYIPTGYRLPWLQQDSCVLQTSAALGVIVLINIRDHGAGHCASHLQPARGGTWSRACHPRRARGGGHGRADTSGICTSRFSGRSPGRSGTNATSRKSADPAQGYTRSPSRDIYAPHPVCVFHTHATFGTSVHYTLLENRGGSAEPTVILLINTLQTVAPCLGYWETGFSSADAPSPFPPVRRRAPGWHCAVAARCQA</sequence>
<gene>
    <name evidence="2" type="ORF">AAFF_G00165100</name>
</gene>
<reference evidence="2" key="1">
    <citation type="journal article" date="2023" name="Science">
        <title>Genome structures resolve the early diversification of teleost fishes.</title>
        <authorList>
            <person name="Parey E."/>
            <person name="Louis A."/>
            <person name="Montfort J."/>
            <person name="Bouchez O."/>
            <person name="Roques C."/>
            <person name="Iampietro C."/>
            <person name="Lluch J."/>
            <person name="Castinel A."/>
            <person name="Donnadieu C."/>
            <person name="Desvignes T."/>
            <person name="Floi Bucao C."/>
            <person name="Jouanno E."/>
            <person name="Wen M."/>
            <person name="Mejri S."/>
            <person name="Dirks R."/>
            <person name="Jansen H."/>
            <person name="Henkel C."/>
            <person name="Chen W.J."/>
            <person name="Zahm M."/>
            <person name="Cabau C."/>
            <person name="Klopp C."/>
            <person name="Thompson A.W."/>
            <person name="Robinson-Rechavi M."/>
            <person name="Braasch I."/>
            <person name="Lecointre G."/>
            <person name="Bobe J."/>
            <person name="Postlethwait J.H."/>
            <person name="Berthelot C."/>
            <person name="Roest Crollius H."/>
            <person name="Guiguen Y."/>
        </authorList>
    </citation>
    <scope>NUCLEOTIDE SEQUENCE</scope>
    <source>
        <strain evidence="2">NC1722</strain>
    </source>
</reference>
<name>A0AAD7RMU0_9TELE</name>